<evidence type="ECO:0000256" key="6">
    <source>
        <dbReference type="ARBA" id="ARBA00023004"/>
    </source>
</evidence>
<accession>A0A7G6SP54</accession>
<dbReference type="InterPro" id="IPR010376">
    <property type="entry name" value="GBBH-like_N"/>
</dbReference>
<dbReference type="AlphaFoldDB" id="A0A7G6SP54"/>
<dbReference type="InterPro" id="IPR050411">
    <property type="entry name" value="AlphaKG_dependent_hydroxylases"/>
</dbReference>
<evidence type="ECO:0000259" key="8">
    <source>
        <dbReference type="Pfam" id="PF06155"/>
    </source>
</evidence>
<dbReference type="InterPro" id="IPR003819">
    <property type="entry name" value="TauD/TfdA-like"/>
</dbReference>
<evidence type="ECO:0000256" key="3">
    <source>
        <dbReference type="ARBA" id="ARBA00022723"/>
    </source>
</evidence>
<sequence length="420" mass="46388">MENFPCLGWSKKFNRRGNQMLDTPKQASQQRHAGAPIRAMRLEGARVAVELADGRSAKLSTRWLRLACECAQCGDTASGKRWLTPADVGKAIHVESFDLSTPGQITAIWQDGHVSQYDAAFLAGHAGGSGPVRFQPQLWHSDLSARLSRFAFDAVVADDETLFQSLRALRDHGIAMLTGVPAETEATARVAGRYGPIRETSYGKVFDLISRPDARVAGETARAQIPHTDEPFRYAPPGFIFFHAIRTGAGSGGTSLMVDGFHVAELMRTRTPELFDLLTRHGVTFHREHEGEVFFSAEAHVISLDAAGAVTGIRYNDRCLAPQWAPLERIDGLIEALAELTRLICDPQNQFQHQLQPGEVLVFDNQRVLHGRSAFDPRLAVRHLRSCNIDRDGVHSAFRTLARRFAPDEAEAVLYQGAIF</sequence>
<dbReference type="CDD" id="cd00250">
    <property type="entry name" value="CAS_like"/>
    <property type="match status" value="1"/>
</dbReference>
<dbReference type="Proteomes" id="UP000515465">
    <property type="component" value="Chromosome"/>
</dbReference>
<organism evidence="9 10">
    <name type="scientific">Mesorhizobium huakuii</name>
    <dbReference type="NCBI Taxonomy" id="28104"/>
    <lineage>
        <taxon>Bacteria</taxon>
        <taxon>Pseudomonadati</taxon>
        <taxon>Pseudomonadota</taxon>
        <taxon>Alphaproteobacteria</taxon>
        <taxon>Hyphomicrobiales</taxon>
        <taxon>Phyllobacteriaceae</taxon>
        <taxon>Mesorhizobium</taxon>
    </lineage>
</organism>
<evidence type="ECO:0000256" key="5">
    <source>
        <dbReference type="ARBA" id="ARBA00023002"/>
    </source>
</evidence>
<dbReference type="PANTHER" id="PTHR10696">
    <property type="entry name" value="GAMMA-BUTYROBETAINE HYDROXYLASE-RELATED"/>
    <property type="match status" value="1"/>
</dbReference>
<dbReference type="InterPro" id="IPR038492">
    <property type="entry name" value="GBBH-like_N_sf"/>
</dbReference>
<reference evidence="10" key="1">
    <citation type="journal article" date="2020" name="Mol. Plant Microbe">
        <title>Rhizobial microsymbionts of the narrowly endemic Oxytropis species growing in Kamchatka are characterized by significant genetic diversity and possess a set of genes that are associated with T3SS and T6SS secretion systems and can affect the development of symbiosis.</title>
        <authorList>
            <person name="Safronova V."/>
            <person name="Guro P."/>
            <person name="Sazanova A."/>
            <person name="Kuznetsova I."/>
            <person name="Belimov A."/>
            <person name="Yakubov V."/>
            <person name="Chirak E."/>
            <person name="Afonin A."/>
            <person name="Gogolev Y."/>
            <person name="Andronov E."/>
            <person name="Tikhonovich I."/>
        </authorList>
    </citation>
    <scope>NUCLEOTIDE SEQUENCE [LARGE SCALE GENOMIC DNA]</scope>
    <source>
        <strain evidence="10">583</strain>
    </source>
</reference>
<dbReference type="InterPro" id="IPR042098">
    <property type="entry name" value="TauD-like_sf"/>
</dbReference>
<proteinExistence type="inferred from homology"/>
<evidence type="ECO:0000259" key="7">
    <source>
        <dbReference type="Pfam" id="PF02668"/>
    </source>
</evidence>
<dbReference type="PANTHER" id="PTHR10696:SF25">
    <property type="entry name" value="OXIDOREDUCTASE AIM17-RELATED"/>
    <property type="match status" value="1"/>
</dbReference>
<dbReference type="RefSeq" id="WP_183462387.1">
    <property type="nucleotide sequence ID" value="NZ_CP050296.1"/>
</dbReference>
<comment type="cofactor">
    <cofactor evidence="1">
        <name>Fe(2+)</name>
        <dbReference type="ChEBI" id="CHEBI:29033"/>
    </cofactor>
</comment>
<feature type="domain" description="Gamma-butyrobetaine hydroxylase-like N-terminal" evidence="8">
    <location>
        <begin position="43"/>
        <end position="122"/>
    </location>
</feature>
<dbReference type="Gene3D" id="3.60.130.10">
    <property type="entry name" value="Clavaminate synthase-like"/>
    <property type="match status" value="1"/>
</dbReference>
<evidence type="ECO:0000256" key="4">
    <source>
        <dbReference type="ARBA" id="ARBA00022964"/>
    </source>
</evidence>
<dbReference type="SUPFAM" id="SSF51197">
    <property type="entry name" value="Clavaminate synthase-like"/>
    <property type="match status" value="1"/>
</dbReference>
<evidence type="ECO:0000256" key="1">
    <source>
        <dbReference type="ARBA" id="ARBA00001954"/>
    </source>
</evidence>
<feature type="domain" description="TauD/TfdA-like" evidence="7">
    <location>
        <begin position="145"/>
        <end position="387"/>
    </location>
</feature>
<keyword evidence="6" id="KW-0408">Iron</keyword>
<dbReference type="EMBL" id="CP050296">
    <property type="protein sequence ID" value="QND56286.1"/>
    <property type="molecule type" value="Genomic_DNA"/>
</dbReference>
<dbReference type="Pfam" id="PF02668">
    <property type="entry name" value="TauD"/>
    <property type="match status" value="1"/>
</dbReference>
<keyword evidence="4" id="KW-0223">Dioxygenase</keyword>
<gene>
    <name evidence="9" type="ORF">HB778_06315</name>
</gene>
<dbReference type="Pfam" id="PF06155">
    <property type="entry name" value="GBBH-like_N"/>
    <property type="match status" value="1"/>
</dbReference>
<evidence type="ECO:0000313" key="9">
    <source>
        <dbReference type="EMBL" id="QND56286.1"/>
    </source>
</evidence>
<evidence type="ECO:0000313" key="10">
    <source>
        <dbReference type="Proteomes" id="UP000515465"/>
    </source>
</evidence>
<name>A0A7G6SP54_9HYPH</name>
<evidence type="ECO:0000256" key="2">
    <source>
        <dbReference type="ARBA" id="ARBA00008654"/>
    </source>
</evidence>
<comment type="similarity">
    <text evidence="2">Belongs to the gamma-BBH/TMLD family.</text>
</comment>
<keyword evidence="3" id="KW-0479">Metal-binding</keyword>
<dbReference type="GO" id="GO:0016706">
    <property type="term" value="F:2-oxoglutarate-dependent dioxygenase activity"/>
    <property type="evidence" value="ECO:0007669"/>
    <property type="project" value="UniProtKB-ARBA"/>
</dbReference>
<keyword evidence="5" id="KW-0560">Oxidoreductase</keyword>
<protein>
    <submittedName>
        <fullName evidence="9">DUF971 domain-containing protein</fullName>
    </submittedName>
</protein>
<dbReference type="GO" id="GO:0046872">
    <property type="term" value="F:metal ion binding"/>
    <property type="evidence" value="ECO:0007669"/>
    <property type="project" value="UniProtKB-KW"/>
</dbReference>
<dbReference type="Gene3D" id="3.30.2020.30">
    <property type="match status" value="1"/>
</dbReference>
<dbReference type="GO" id="GO:0045329">
    <property type="term" value="P:carnitine biosynthetic process"/>
    <property type="evidence" value="ECO:0007669"/>
    <property type="project" value="TreeGrafter"/>
</dbReference>